<evidence type="ECO:0000256" key="5">
    <source>
        <dbReference type="ARBA" id="ARBA00023136"/>
    </source>
</evidence>
<dbReference type="GO" id="GO:0022857">
    <property type="term" value="F:transmembrane transporter activity"/>
    <property type="evidence" value="ECO:0007669"/>
    <property type="project" value="InterPro"/>
</dbReference>
<feature type="transmembrane region" description="Helical" evidence="6">
    <location>
        <begin position="312"/>
        <end position="330"/>
    </location>
</feature>
<dbReference type="PANTHER" id="PTHR31218">
    <property type="entry name" value="WAT1-RELATED PROTEIN"/>
    <property type="match status" value="1"/>
</dbReference>
<organism evidence="9 10">
    <name type="scientific">Acacia crassicarpa</name>
    <name type="common">northern wattle</name>
    <dbReference type="NCBI Taxonomy" id="499986"/>
    <lineage>
        <taxon>Eukaryota</taxon>
        <taxon>Viridiplantae</taxon>
        <taxon>Streptophyta</taxon>
        <taxon>Embryophyta</taxon>
        <taxon>Tracheophyta</taxon>
        <taxon>Spermatophyta</taxon>
        <taxon>Magnoliopsida</taxon>
        <taxon>eudicotyledons</taxon>
        <taxon>Gunneridae</taxon>
        <taxon>Pentapetalae</taxon>
        <taxon>rosids</taxon>
        <taxon>fabids</taxon>
        <taxon>Fabales</taxon>
        <taxon>Fabaceae</taxon>
        <taxon>Caesalpinioideae</taxon>
        <taxon>mimosoid clade</taxon>
        <taxon>Acacieae</taxon>
        <taxon>Acacia</taxon>
    </lineage>
</organism>
<evidence type="ECO:0000313" key="10">
    <source>
        <dbReference type="Proteomes" id="UP001293593"/>
    </source>
</evidence>
<name>A0AAE1IPW9_9FABA</name>
<evidence type="ECO:0000256" key="3">
    <source>
        <dbReference type="ARBA" id="ARBA00022692"/>
    </source>
</evidence>
<feature type="transmembrane region" description="Helical" evidence="6">
    <location>
        <begin position="105"/>
        <end position="128"/>
    </location>
</feature>
<dbReference type="GO" id="GO:0016020">
    <property type="term" value="C:membrane"/>
    <property type="evidence" value="ECO:0007669"/>
    <property type="project" value="UniProtKB-SubCell"/>
</dbReference>
<feature type="compositionally biased region" description="Polar residues" evidence="7">
    <location>
        <begin position="349"/>
        <end position="364"/>
    </location>
</feature>
<keyword evidence="3 6" id="KW-0812">Transmembrane</keyword>
<evidence type="ECO:0000256" key="6">
    <source>
        <dbReference type="RuleBase" id="RU363077"/>
    </source>
</evidence>
<comment type="caution">
    <text evidence="9">The sequence shown here is derived from an EMBL/GenBank/DDBJ whole genome shotgun (WGS) entry which is preliminary data.</text>
</comment>
<dbReference type="InterPro" id="IPR030184">
    <property type="entry name" value="WAT1-related"/>
</dbReference>
<dbReference type="InterPro" id="IPR000620">
    <property type="entry name" value="EamA_dom"/>
</dbReference>
<feature type="transmembrane region" description="Helical" evidence="6">
    <location>
        <begin position="287"/>
        <end position="306"/>
    </location>
</feature>
<protein>
    <recommendedName>
        <fullName evidence="6">WAT1-related protein</fullName>
    </recommendedName>
</protein>
<evidence type="ECO:0000313" key="9">
    <source>
        <dbReference type="EMBL" id="KAK4254340.1"/>
    </source>
</evidence>
<comment type="similarity">
    <text evidence="2 6">Belongs to the drug/metabolite transporter (DMT) superfamily. Plant drug/metabolite exporter (P-DME) (TC 2.A.7.4) family.</text>
</comment>
<keyword evidence="4 6" id="KW-1133">Transmembrane helix</keyword>
<feature type="transmembrane region" description="Helical" evidence="6">
    <location>
        <begin position="261"/>
        <end position="280"/>
    </location>
</feature>
<proteinExistence type="inferred from homology"/>
<keyword evidence="5 6" id="KW-0472">Membrane</keyword>
<reference evidence="9" key="1">
    <citation type="submission" date="2023-10" db="EMBL/GenBank/DDBJ databases">
        <title>Chromosome-level genome of the transformable northern wattle, Acacia crassicarpa.</title>
        <authorList>
            <person name="Massaro I."/>
            <person name="Sinha N.R."/>
            <person name="Poethig S."/>
            <person name="Leichty A.R."/>
        </authorList>
    </citation>
    <scope>NUCLEOTIDE SEQUENCE</scope>
    <source>
        <strain evidence="9">Acra3RX</strain>
        <tissue evidence="9">Leaf</tissue>
    </source>
</reference>
<dbReference type="EMBL" id="JAWXYG010000014">
    <property type="protein sequence ID" value="KAK4254340.1"/>
    <property type="molecule type" value="Genomic_DNA"/>
</dbReference>
<sequence>MARLSDCRIKVTGGVKGIVLMVIVQILYTGTNILYNIVANHGISMTVIVAYRFLFSTFFIVPLALLFERESLKAINWTVLFQAFLSGLLGGSLQQNLFLHSLTFVSVSFAASIMNLVPLATYIMAVSFRMERMNLGTVGGKAKILGTLTGISGAMILTFCKGKRIQIWDTHINLLRHVAVSQSTSSTTSIIWGCAIAFAACLSSSLCLIVQAKMVRRFSWHYSRTALMSIMSLFQSFVFAFCVERDWNQWKLGWDLKLLAGAYTGIFSSGVAFSIVAWCVMNKGPMFVAIFNPLMLALTVLAGSILLDETVYIGSIIGMVLIVSGLYIVLWGKSKEASEEEHSRASFPSDESIQITCQTSSPTK</sequence>
<feature type="transmembrane region" description="Helical" evidence="6">
    <location>
        <begin position="18"/>
        <end position="37"/>
    </location>
</feature>
<feature type="region of interest" description="Disordered" evidence="7">
    <location>
        <begin position="341"/>
        <end position="364"/>
    </location>
</feature>
<keyword evidence="10" id="KW-1185">Reference proteome</keyword>
<dbReference type="Proteomes" id="UP001293593">
    <property type="component" value="Unassembled WGS sequence"/>
</dbReference>
<feature type="transmembrane region" description="Helical" evidence="6">
    <location>
        <begin position="222"/>
        <end position="241"/>
    </location>
</feature>
<feature type="domain" description="EamA" evidence="8">
    <location>
        <begin position="192"/>
        <end position="330"/>
    </location>
</feature>
<evidence type="ECO:0000256" key="7">
    <source>
        <dbReference type="SAM" id="MobiDB-lite"/>
    </source>
</evidence>
<dbReference type="Pfam" id="PF00892">
    <property type="entry name" value="EamA"/>
    <property type="match status" value="2"/>
</dbReference>
<accession>A0AAE1IPW9</accession>
<evidence type="ECO:0000256" key="1">
    <source>
        <dbReference type="ARBA" id="ARBA00004141"/>
    </source>
</evidence>
<evidence type="ECO:0000259" key="8">
    <source>
        <dbReference type="Pfam" id="PF00892"/>
    </source>
</evidence>
<evidence type="ECO:0000256" key="4">
    <source>
        <dbReference type="ARBA" id="ARBA00022989"/>
    </source>
</evidence>
<feature type="transmembrane region" description="Helical" evidence="6">
    <location>
        <begin position="74"/>
        <end position="93"/>
    </location>
</feature>
<feature type="transmembrane region" description="Helical" evidence="6">
    <location>
        <begin position="190"/>
        <end position="210"/>
    </location>
</feature>
<feature type="domain" description="EamA" evidence="8">
    <location>
        <begin position="16"/>
        <end position="152"/>
    </location>
</feature>
<feature type="transmembrane region" description="Helical" evidence="6">
    <location>
        <begin position="43"/>
        <end position="67"/>
    </location>
</feature>
<comment type="subcellular location">
    <subcellularLocation>
        <location evidence="1 6">Membrane</location>
        <topology evidence="1 6">Multi-pass membrane protein</topology>
    </subcellularLocation>
</comment>
<dbReference type="SUPFAM" id="SSF103481">
    <property type="entry name" value="Multidrug resistance efflux transporter EmrE"/>
    <property type="match status" value="2"/>
</dbReference>
<gene>
    <name evidence="9" type="ORF">QN277_009738</name>
</gene>
<dbReference type="AlphaFoldDB" id="A0AAE1IPW9"/>
<feature type="transmembrane region" description="Helical" evidence="6">
    <location>
        <begin position="140"/>
        <end position="159"/>
    </location>
</feature>
<evidence type="ECO:0000256" key="2">
    <source>
        <dbReference type="ARBA" id="ARBA00007635"/>
    </source>
</evidence>
<dbReference type="InterPro" id="IPR037185">
    <property type="entry name" value="EmrE-like"/>
</dbReference>